<name>A0ABD2LN89_9BILA</name>
<dbReference type="InterPro" id="IPR036397">
    <property type="entry name" value="RNaseH_sf"/>
</dbReference>
<organism evidence="1 2">
    <name type="scientific">Heterodera trifolii</name>
    <dbReference type="NCBI Taxonomy" id="157864"/>
    <lineage>
        <taxon>Eukaryota</taxon>
        <taxon>Metazoa</taxon>
        <taxon>Ecdysozoa</taxon>
        <taxon>Nematoda</taxon>
        <taxon>Chromadorea</taxon>
        <taxon>Rhabditida</taxon>
        <taxon>Tylenchina</taxon>
        <taxon>Tylenchomorpha</taxon>
        <taxon>Tylenchoidea</taxon>
        <taxon>Heteroderidae</taxon>
        <taxon>Heteroderinae</taxon>
        <taxon>Heterodera</taxon>
    </lineage>
</organism>
<dbReference type="Gene3D" id="3.30.420.10">
    <property type="entry name" value="Ribonuclease H-like superfamily/Ribonuclease H"/>
    <property type="match status" value="1"/>
</dbReference>
<dbReference type="EMBL" id="JBICBT010000353">
    <property type="protein sequence ID" value="KAL3116715.1"/>
    <property type="molecule type" value="Genomic_DNA"/>
</dbReference>
<evidence type="ECO:0000313" key="2">
    <source>
        <dbReference type="Proteomes" id="UP001620626"/>
    </source>
</evidence>
<comment type="caution">
    <text evidence="1">The sequence shown here is derived from an EMBL/GenBank/DDBJ whole genome shotgun (WGS) entry which is preliminary data.</text>
</comment>
<proteinExistence type="predicted"/>
<reference evidence="1 2" key="1">
    <citation type="submission" date="2024-10" db="EMBL/GenBank/DDBJ databases">
        <authorList>
            <person name="Kim D."/>
        </authorList>
    </citation>
    <scope>NUCLEOTIDE SEQUENCE [LARGE SCALE GENOMIC DNA]</scope>
    <source>
        <strain evidence="1">BH-2024</strain>
    </source>
</reference>
<keyword evidence="2" id="KW-1185">Reference proteome</keyword>
<accession>A0ABD2LN89</accession>
<protein>
    <submittedName>
        <fullName evidence="1">Uncharacterized protein</fullName>
    </submittedName>
</protein>
<gene>
    <name evidence="1" type="ORF">niasHT_001105</name>
</gene>
<sequence>MLMIPEAEYLALRSAMNSGDYLQNEKASLDARISQNLQDPGISEDLKAKRHDWLYKERRTDWTPAHEPKTSIQLSENLFHGFLGQDIWPSNLPNLNALDISSWSFMDQSLYKRLASNNALKEAFQRTWDEIAEKRGADIWVNFRMPLDTCISARNGYIGLLVYFSNK</sequence>
<dbReference type="Proteomes" id="UP001620626">
    <property type="component" value="Unassembled WGS sequence"/>
</dbReference>
<dbReference type="AlphaFoldDB" id="A0ABD2LN89"/>
<evidence type="ECO:0000313" key="1">
    <source>
        <dbReference type="EMBL" id="KAL3116715.1"/>
    </source>
</evidence>